<evidence type="ECO:0000313" key="3">
    <source>
        <dbReference type="Proteomes" id="UP000694562"/>
    </source>
</evidence>
<dbReference type="Proteomes" id="UP000694562">
    <property type="component" value="Unplaced"/>
</dbReference>
<proteinExistence type="predicted"/>
<dbReference type="Ensembl" id="ENSFTIT00000001769.1">
    <property type="protein sequence ID" value="ENSFTIP00000001685.1"/>
    <property type="gene ID" value="ENSFTIG00000001202.1"/>
</dbReference>
<evidence type="ECO:0000256" key="1">
    <source>
        <dbReference type="SAM" id="MobiDB-lite"/>
    </source>
</evidence>
<feature type="region of interest" description="Disordered" evidence="1">
    <location>
        <begin position="43"/>
        <end position="90"/>
    </location>
</feature>
<accession>A0A8C4TV90</accession>
<protein>
    <submittedName>
        <fullName evidence="2">Uncharacterized protein</fullName>
    </submittedName>
</protein>
<keyword evidence="3" id="KW-1185">Reference proteome</keyword>
<reference evidence="2" key="2">
    <citation type="submission" date="2025-09" db="UniProtKB">
        <authorList>
            <consortium name="Ensembl"/>
        </authorList>
    </citation>
    <scope>IDENTIFICATION</scope>
</reference>
<dbReference type="OrthoDB" id="10303957at2759"/>
<sequence>PLRTRDIKRTHRATGTAGLTSTALLWLMSSNLTPLAARTWSPTRMPFCSARPPGSTLGQQRGRMEPDPCRSPAPTPHLRPGSSVPQHPQW</sequence>
<reference evidence="2" key="1">
    <citation type="submission" date="2025-08" db="UniProtKB">
        <authorList>
            <consortium name="Ensembl"/>
        </authorList>
    </citation>
    <scope>IDENTIFICATION</scope>
</reference>
<dbReference type="AlphaFoldDB" id="A0A8C4TV90"/>
<evidence type="ECO:0000313" key="2">
    <source>
        <dbReference type="Ensembl" id="ENSFTIP00000001685.1"/>
    </source>
</evidence>
<organism evidence="2 3">
    <name type="scientific">Falco tinnunculus</name>
    <name type="common">Common kestrel</name>
    <dbReference type="NCBI Taxonomy" id="100819"/>
    <lineage>
        <taxon>Eukaryota</taxon>
        <taxon>Metazoa</taxon>
        <taxon>Chordata</taxon>
        <taxon>Craniata</taxon>
        <taxon>Vertebrata</taxon>
        <taxon>Euteleostomi</taxon>
        <taxon>Archelosauria</taxon>
        <taxon>Archosauria</taxon>
        <taxon>Dinosauria</taxon>
        <taxon>Saurischia</taxon>
        <taxon>Theropoda</taxon>
        <taxon>Coelurosauria</taxon>
        <taxon>Aves</taxon>
        <taxon>Neognathae</taxon>
        <taxon>Neoaves</taxon>
        <taxon>Telluraves</taxon>
        <taxon>Australaves</taxon>
        <taxon>Falconiformes</taxon>
        <taxon>Falconidae</taxon>
        <taxon>Falco</taxon>
    </lineage>
</organism>
<name>A0A8C4TV90_FALTI</name>